<feature type="transmembrane region" description="Helical" evidence="1">
    <location>
        <begin position="133"/>
        <end position="155"/>
    </location>
</feature>
<accession>A0A1Y1QQ21</accession>
<protein>
    <recommendedName>
        <fullName evidence="4">DUF1353 domain-containing protein</fullName>
    </recommendedName>
</protein>
<evidence type="ECO:0000313" key="2">
    <source>
        <dbReference type="EMBL" id="OQX10879.1"/>
    </source>
</evidence>
<evidence type="ECO:0000256" key="1">
    <source>
        <dbReference type="SAM" id="Phobius"/>
    </source>
</evidence>
<sequence length="159" mass="18084">MAKRRGVWKYRLDRIFTHQMAVAFVAPPPADGLTLMDGEFVCGHLSPDGVLTINAGYAWDGCSPKWRIGDVLIGTPDAAPDEDTGLSKTYYASLVHDILCQFEAVLTPHLPRYHIDTEFYYRLITDKFGQAKLYYGAVRVFAWARVLYPVLIGWWKRRG</sequence>
<comment type="caution">
    <text evidence="2">The sequence shown here is derived from an EMBL/GenBank/DDBJ whole genome shotgun (WGS) entry which is preliminary data.</text>
</comment>
<dbReference type="EMBL" id="MTEJ01000102">
    <property type="protein sequence ID" value="OQX10879.1"/>
    <property type="molecule type" value="Genomic_DNA"/>
</dbReference>
<gene>
    <name evidence="2" type="ORF">BWK73_19165</name>
</gene>
<keyword evidence="1" id="KW-0472">Membrane</keyword>
<organism evidence="2 3">
    <name type="scientific">Thiothrix lacustris</name>
    <dbReference type="NCBI Taxonomy" id="525917"/>
    <lineage>
        <taxon>Bacteria</taxon>
        <taxon>Pseudomonadati</taxon>
        <taxon>Pseudomonadota</taxon>
        <taxon>Gammaproteobacteria</taxon>
        <taxon>Thiotrichales</taxon>
        <taxon>Thiotrichaceae</taxon>
        <taxon>Thiothrix</taxon>
    </lineage>
</organism>
<proteinExistence type="predicted"/>
<name>A0A1Y1QQ21_9GAMM</name>
<dbReference type="AlphaFoldDB" id="A0A1Y1QQ21"/>
<evidence type="ECO:0000313" key="3">
    <source>
        <dbReference type="Proteomes" id="UP000192491"/>
    </source>
</evidence>
<dbReference type="Proteomes" id="UP000192491">
    <property type="component" value="Unassembled WGS sequence"/>
</dbReference>
<keyword evidence="1" id="KW-0812">Transmembrane</keyword>
<keyword evidence="1" id="KW-1133">Transmembrane helix</keyword>
<evidence type="ECO:0008006" key="4">
    <source>
        <dbReference type="Google" id="ProtNLM"/>
    </source>
</evidence>
<reference evidence="2 3" key="1">
    <citation type="submission" date="2017-01" db="EMBL/GenBank/DDBJ databases">
        <title>Novel large sulfur bacteria in the metagenomes of groundwater-fed chemosynthetic microbial mats in the Lake Huron basin.</title>
        <authorList>
            <person name="Sharrar A.M."/>
            <person name="Flood B.E."/>
            <person name="Bailey J.V."/>
            <person name="Jones D.S."/>
            <person name="Biddanda B."/>
            <person name="Ruberg S.A."/>
            <person name="Marcus D.N."/>
            <person name="Dick G.J."/>
        </authorList>
    </citation>
    <scope>NUCLEOTIDE SEQUENCE [LARGE SCALE GENOMIC DNA]</scope>
    <source>
        <strain evidence="2">A8</strain>
    </source>
</reference>